<evidence type="ECO:0000313" key="7">
    <source>
        <dbReference type="EMBL" id="WDB00008.1"/>
    </source>
</evidence>
<evidence type="ECO:0000256" key="2">
    <source>
        <dbReference type="ARBA" id="ARBA00022694"/>
    </source>
</evidence>
<keyword evidence="3 5" id="KW-0547">Nucleotide-binding</keyword>
<dbReference type="HAMAP" id="MF_00379">
    <property type="entry name" value="GTPase_MnmE"/>
    <property type="match status" value="1"/>
</dbReference>
<dbReference type="GO" id="GO:0003924">
    <property type="term" value="F:GTPase activity"/>
    <property type="evidence" value="ECO:0007669"/>
    <property type="project" value="InterPro"/>
</dbReference>
<dbReference type="AlphaFoldDB" id="A0A9Y1I411"/>
<evidence type="ECO:0000256" key="4">
    <source>
        <dbReference type="ARBA" id="ARBA00023134"/>
    </source>
</evidence>
<dbReference type="GO" id="GO:0005829">
    <property type="term" value="C:cytosol"/>
    <property type="evidence" value="ECO:0007669"/>
    <property type="project" value="TreeGrafter"/>
</dbReference>
<evidence type="ECO:0000259" key="6">
    <source>
        <dbReference type="PROSITE" id="PS51709"/>
    </source>
</evidence>
<keyword evidence="2 5" id="KW-0819">tRNA processing</keyword>
<reference evidence="7" key="1">
    <citation type="journal article" date="2023" name="J. Phycol.">
        <title>Revised classification of the Cyanidiophyceae based on plastid genome data with descriptions of the Cavernulicolales ord. nov. and Galdieriales ord. nov. (Rhodophyta).</title>
        <authorList>
            <person name="Park S.I."/>
            <person name="Cho C.H."/>
            <person name="Ciniglia C."/>
            <person name="Huang T.Y."/>
            <person name="Liu S.L."/>
            <person name="Bustamante D.E."/>
            <person name="Calderon M.S."/>
            <person name="Mansilla A."/>
            <person name="McDermott T."/>
            <person name="Andersen R.A."/>
            <person name="Yoon H.S."/>
        </authorList>
    </citation>
    <scope>NUCLEOTIDE SEQUENCE</scope>
</reference>
<dbReference type="NCBIfam" id="TIGR00231">
    <property type="entry name" value="small_GTP"/>
    <property type="match status" value="1"/>
</dbReference>
<feature type="domain" description="TrmE-type G" evidence="6">
    <location>
        <begin position="219"/>
        <end position="380"/>
    </location>
</feature>
<dbReference type="PANTHER" id="PTHR42714">
    <property type="entry name" value="TRNA MODIFICATION GTPASE GTPBP3"/>
    <property type="match status" value="1"/>
</dbReference>
<sequence>MKDIIVGVATSINITSALSVIRLSGDKSLRIIKKISVVSKKQNWQSHKMIYGWIKDYENKKLIDEVFLCFMRAPKSYTRENFVEIYCHGNPLIVNQILMLITSLGVRLAYPGEFTMRAFLNGRLSLCEAESILDIINAKSIKGTTLAINTLKGSLSQTVRKIKSICLSLLTEIEFKIDFEEDNLYSYNYNSQVEILQKVITELDSLVNTYDRNQLFIQGINLVLAGKPNVGKSSLFNILVNQDKAIVTNIPGTTRDTIDAEILINDLMIKIYDTAGIQESNDPIEKIGIIKTQETLTKANLIFFVVDVLEFMSDKNKIVFDKFQKFVVPVFFIFNKIDKPFSFLTLYQFLESFSKNVIFTSSLKYIGISNLKNELKKSLFRESNFEFGAFYLNQRNFTNLYEARLKLYQVIKAIKSGYVIDILTIDLREAIKLLDNVLGIAVSDTVLNLIFSKFCVGK</sequence>
<keyword evidence="4 5" id="KW-0342">GTP-binding</keyword>
<dbReference type="EMBL" id="OP616817">
    <property type="protein sequence ID" value="WDB00008.1"/>
    <property type="molecule type" value="Genomic_DNA"/>
</dbReference>
<keyword evidence="7" id="KW-0934">Plastid</keyword>
<comment type="similarity">
    <text evidence="1 5">Belongs to the TRAFAC class TrmE-Era-EngA-EngB-Septin-like GTPase superfamily. TrmE GTPase family.</text>
</comment>
<evidence type="ECO:0000256" key="3">
    <source>
        <dbReference type="ARBA" id="ARBA00022741"/>
    </source>
</evidence>
<evidence type="ECO:0000256" key="1">
    <source>
        <dbReference type="ARBA" id="ARBA00011043"/>
    </source>
</evidence>
<dbReference type="InterPro" id="IPR031168">
    <property type="entry name" value="G_TrmE"/>
</dbReference>
<accession>A0A9Y1I411</accession>
<dbReference type="PROSITE" id="PS51709">
    <property type="entry name" value="G_TRME"/>
    <property type="match status" value="1"/>
</dbReference>
<dbReference type="Pfam" id="PF10396">
    <property type="entry name" value="TrmE_N"/>
    <property type="match status" value="1"/>
</dbReference>
<evidence type="ECO:0000256" key="5">
    <source>
        <dbReference type="RuleBase" id="RU003313"/>
    </source>
</evidence>
<dbReference type="CDD" id="cd04164">
    <property type="entry name" value="trmE"/>
    <property type="match status" value="1"/>
</dbReference>
<dbReference type="InterPro" id="IPR025867">
    <property type="entry name" value="MnmE_helical"/>
</dbReference>
<dbReference type="Pfam" id="PF12631">
    <property type="entry name" value="MnmE_helical"/>
    <property type="match status" value="1"/>
</dbReference>
<dbReference type="NCBIfam" id="TIGR00450">
    <property type="entry name" value="mnmE_trmE_thdF"/>
    <property type="match status" value="1"/>
</dbReference>
<dbReference type="InterPro" id="IPR006073">
    <property type="entry name" value="GTP-bd"/>
</dbReference>
<dbReference type="GO" id="GO:0005525">
    <property type="term" value="F:GTP binding"/>
    <property type="evidence" value="ECO:0007669"/>
    <property type="project" value="UniProtKB-KW"/>
</dbReference>
<dbReference type="InterPro" id="IPR018948">
    <property type="entry name" value="GTP-bd_TrmE_N"/>
</dbReference>
<dbReference type="Gene3D" id="3.40.50.300">
    <property type="entry name" value="P-loop containing nucleotide triphosphate hydrolases"/>
    <property type="match status" value="1"/>
</dbReference>
<gene>
    <name evidence="7" type="primary">thdF</name>
    <name evidence="7" type="ORF">CspTHAL103_083</name>
</gene>
<dbReference type="Gene3D" id="1.20.120.430">
    <property type="entry name" value="tRNA modification GTPase MnmE domain 2"/>
    <property type="match status" value="1"/>
</dbReference>
<name>A0A9Y1I411_9RHOD</name>
<dbReference type="Pfam" id="PF01926">
    <property type="entry name" value="MMR_HSR1"/>
    <property type="match status" value="1"/>
</dbReference>
<dbReference type="GO" id="GO:0002098">
    <property type="term" value="P:tRNA wobble uridine modification"/>
    <property type="evidence" value="ECO:0007669"/>
    <property type="project" value="TreeGrafter"/>
</dbReference>
<dbReference type="InterPro" id="IPR005225">
    <property type="entry name" value="Small_GTP-bd"/>
</dbReference>
<dbReference type="GO" id="GO:0030488">
    <property type="term" value="P:tRNA methylation"/>
    <property type="evidence" value="ECO:0007669"/>
    <property type="project" value="TreeGrafter"/>
</dbReference>
<dbReference type="CDD" id="cd14858">
    <property type="entry name" value="TrmE_N"/>
    <property type="match status" value="1"/>
</dbReference>
<protein>
    <submittedName>
        <fullName evidence="7">Thiophen and furan oxidation protein</fullName>
    </submittedName>
</protein>
<proteinExistence type="inferred from homology"/>
<dbReference type="InterPro" id="IPR027368">
    <property type="entry name" value="MnmE_dom2"/>
</dbReference>
<dbReference type="InterPro" id="IPR027417">
    <property type="entry name" value="P-loop_NTPase"/>
</dbReference>
<dbReference type="Gene3D" id="3.30.1360.120">
    <property type="entry name" value="Probable tRNA modification gtpase trme, domain 1"/>
    <property type="match status" value="1"/>
</dbReference>
<dbReference type="InterPro" id="IPR027266">
    <property type="entry name" value="TrmE/GcvT-like"/>
</dbReference>
<geneLocation type="plastid" evidence="7"/>
<dbReference type="PANTHER" id="PTHR42714:SF2">
    <property type="entry name" value="TRNA MODIFICATION GTPASE GTPBP3, MITOCHONDRIAL"/>
    <property type="match status" value="1"/>
</dbReference>
<dbReference type="SUPFAM" id="SSF52540">
    <property type="entry name" value="P-loop containing nucleoside triphosphate hydrolases"/>
    <property type="match status" value="1"/>
</dbReference>
<organism evidence="7">
    <name type="scientific">Cyanidium sp. THAL103</name>
    <dbReference type="NCBI Taxonomy" id="3027999"/>
    <lineage>
        <taxon>Eukaryota</taxon>
        <taxon>Rhodophyta</taxon>
        <taxon>Bangiophyceae</taxon>
        <taxon>Cyanidiales</taxon>
        <taxon>Cyanidiaceae</taxon>
        <taxon>Cyanidium</taxon>
    </lineage>
</organism>
<dbReference type="InterPro" id="IPR004520">
    <property type="entry name" value="GTPase_MnmE"/>
</dbReference>